<dbReference type="Proteomes" id="UP000501240">
    <property type="component" value="Chromosome"/>
</dbReference>
<reference evidence="1 2" key="1">
    <citation type="submission" date="2020-05" db="EMBL/GenBank/DDBJ databases">
        <title>Actinomadura verrucosospora NRRL-B18236 (PFL_A860) Genome sequencing and assembly.</title>
        <authorList>
            <person name="Samborskyy M."/>
        </authorList>
    </citation>
    <scope>NUCLEOTIDE SEQUENCE [LARGE SCALE GENOMIC DNA]</scope>
    <source>
        <strain evidence="1 2">NRRL:B18236</strain>
    </source>
</reference>
<accession>A0A7D3VUU0</accession>
<dbReference type="EMBL" id="CP053892">
    <property type="protein sequence ID" value="QKG20176.1"/>
    <property type="molecule type" value="Genomic_DNA"/>
</dbReference>
<organism evidence="1 2">
    <name type="scientific">Actinomadura verrucosospora</name>
    <dbReference type="NCBI Taxonomy" id="46165"/>
    <lineage>
        <taxon>Bacteria</taxon>
        <taxon>Bacillati</taxon>
        <taxon>Actinomycetota</taxon>
        <taxon>Actinomycetes</taxon>
        <taxon>Streptosporangiales</taxon>
        <taxon>Thermomonosporaceae</taxon>
        <taxon>Actinomadura</taxon>
    </lineage>
</organism>
<keyword evidence="2" id="KW-1185">Reference proteome</keyword>
<evidence type="ECO:0000313" key="1">
    <source>
        <dbReference type="EMBL" id="QKG20176.1"/>
    </source>
</evidence>
<proteinExistence type="predicted"/>
<evidence type="ECO:0000313" key="2">
    <source>
        <dbReference type="Proteomes" id="UP000501240"/>
    </source>
</evidence>
<name>A0A7D3VUU0_ACTVE</name>
<protein>
    <submittedName>
        <fullName evidence="1">Uncharacterized protein</fullName>
    </submittedName>
</protein>
<sequence length="210" mass="23257">MAEAEAIGASYKKALEITGHRPAMKAAIWGDDQTAEAAREALFSRPQERAATLARALTDPDTRKVAKAEQRRLDRLEYVRRVLQEQAAKSPAGQAVELSLSPDDLADERLDAIRDTCPEHDAVDNAYDYVQELLERAVRADPDLFVREQRARFARAFSATSKNIQAIDPDDLMAVADDSLVDSLTELQTKVNDLAATLRAVSLFHPRVIS</sequence>
<dbReference type="AlphaFoldDB" id="A0A7D3VUU0"/>
<gene>
    <name evidence="1" type="ORF">ACTIVE_1813</name>
</gene>